<keyword evidence="3" id="KW-1185">Reference proteome</keyword>
<accession>A0ABT1EB44</accession>
<dbReference type="SUPFAM" id="SSF88659">
    <property type="entry name" value="Sigma3 and sigma4 domains of RNA polymerase sigma factors"/>
    <property type="match status" value="1"/>
</dbReference>
<dbReference type="InterPro" id="IPR013324">
    <property type="entry name" value="RNA_pol_sigma_r3/r4-like"/>
</dbReference>
<reference evidence="2 3" key="1">
    <citation type="journal article" date="2022" name="Genome Biol. Evol.">
        <title>Host diet, physiology and behaviors set the stage for Lachnospiraceae cladogenesis.</title>
        <authorList>
            <person name="Vera-Ponce De Leon A."/>
            <person name="Schneider M."/>
            <person name="Jahnes B.C."/>
            <person name="Sadowski V."/>
            <person name="Camuy-Velez L.A."/>
            <person name="Duan J."/>
            <person name="Sabree Z.L."/>
        </authorList>
    </citation>
    <scope>NUCLEOTIDE SEQUENCE [LARGE SCALE GENOMIC DNA]</scope>
    <source>
        <strain evidence="2 3">PAL113</strain>
    </source>
</reference>
<gene>
    <name evidence="2" type="ORF">NK125_06930</name>
</gene>
<sequence length="111" mass="12776">MTRPRKQRRVCFRPSCTSFGPEVGCEQTIVMSIDEFETIRLIDYEGLTQEQCGEQMEVARTTIQAIYSLARKKMAQCIVEGKRLHIDGGDVLVCDGQRQACRKKCCRKERQ</sequence>
<name>A0ABT1EB44_9FIRM</name>
<dbReference type="PANTHER" id="PTHR37478">
    <property type="match status" value="1"/>
</dbReference>
<organism evidence="2 3">
    <name type="scientific">Aequitasia blattaphilus</name>
    <dbReference type="NCBI Taxonomy" id="2949332"/>
    <lineage>
        <taxon>Bacteria</taxon>
        <taxon>Bacillati</taxon>
        <taxon>Bacillota</taxon>
        <taxon>Clostridia</taxon>
        <taxon>Lachnospirales</taxon>
        <taxon>Lachnospiraceae</taxon>
        <taxon>Aequitasia</taxon>
    </lineage>
</organism>
<evidence type="ECO:0000313" key="3">
    <source>
        <dbReference type="Proteomes" id="UP001523566"/>
    </source>
</evidence>
<evidence type="ECO:0000256" key="1">
    <source>
        <dbReference type="ARBA" id="ARBA00009350"/>
    </source>
</evidence>
<dbReference type="Pfam" id="PF02001">
    <property type="entry name" value="DUF134"/>
    <property type="match status" value="1"/>
</dbReference>
<dbReference type="RefSeq" id="WP_262065937.1">
    <property type="nucleotide sequence ID" value="NZ_JAMXOD010000008.1"/>
</dbReference>
<protein>
    <submittedName>
        <fullName evidence="2">DUF134 domain-containing protein</fullName>
    </submittedName>
</protein>
<comment type="caution">
    <text evidence="2">The sequence shown here is derived from an EMBL/GenBank/DDBJ whole genome shotgun (WGS) entry which is preliminary data.</text>
</comment>
<dbReference type="InterPro" id="IPR002852">
    <property type="entry name" value="UPF0251"/>
</dbReference>
<dbReference type="PANTHER" id="PTHR37478:SF2">
    <property type="entry name" value="UPF0251 PROTEIN TK0562"/>
    <property type="match status" value="1"/>
</dbReference>
<proteinExistence type="inferred from homology"/>
<dbReference type="EMBL" id="JAMZFW010000008">
    <property type="protein sequence ID" value="MCP1102152.1"/>
    <property type="molecule type" value="Genomic_DNA"/>
</dbReference>
<dbReference type="Proteomes" id="UP001523566">
    <property type="component" value="Unassembled WGS sequence"/>
</dbReference>
<comment type="similarity">
    <text evidence="1">Belongs to the UPF0251 family.</text>
</comment>
<evidence type="ECO:0000313" key="2">
    <source>
        <dbReference type="EMBL" id="MCP1102152.1"/>
    </source>
</evidence>